<dbReference type="Pfam" id="PF05258">
    <property type="entry name" value="DciA"/>
    <property type="match status" value="1"/>
</dbReference>
<dbReference type="OrthoDB" id="8613287at2"/>
<evidence type="ECO:0000313" key="1">
    <source>
        <dbReference type="EMBL" id="SUA44612.1"/>
    </source>
</evidence>
<dbReference type="EMBL" id="UGRS01000002">
    <property type="protein sequence ID" value="SUA44612.1"/>
    <property type="molecule type" value="Genomic_DNA"/>
</dbReference>
<dbReference type="InterPro" id="IPR007922">
    <property type="entry name" value="DciA-like"/>
</dbReference>
<sequence length="139" mass="15780">MDLEKLGKQDGRLLGLLKQSQQWSRLDREIKQIMPANLRPHFQTACVEEGVLILLAANNMALSRLRMIVPGLLPQLQNIRSDIREVRVKIVPKQPEPVRKNTLVLSEAAVEGFKRTADQLEQYPELAEALRKLAERHGG</sequence>
<reference evidence="1 2" key="1">
    <citation type="submission" date="2018-06" db="EMBL/GenBank/DDBJ databases">
        <authorList>
            <consortium name="Pathogen Informatics"/>
            <person name="Doyle S."/>
        </authorList>
    </citation>
    <scope>NUCLEOTIDE SEQUENCE [LARGE SCALE GENOMIC DNA]</scope>
    <source>
        <strain evidence="1 2">NCTC12229</strain>
    </source>
</reference>
<dbReference type="Proteomes" id="UP000254055">
    <property type="component" value="Unassembled WGS sequence"/>
</dbReference>
<gene>
    <name evidence="1" type="ORF">NCTC12229_02112</name>
</gene>
<evidence type="ECO:0000313" key="2">
    <source>
        <dbReference type="Proteomes" id="UP000254055"/>
    </source>
</evidence>
<dbReference type="RefSeq" id="WP_115134704.1">
    <property type="nucleotide sequence ID" value="NZ_UGRS01000002.1"/>
</dbReference>
<protein>
    <submittedName>
        <fullName evidence="1">Protein of uncharacterized function (DUF721)</fullName>
    </submittedName>
</protein>
<dbReference type="AlphaFoldDB" id="A0A378WUT8"/>
<name>A0A378WUT8_9NEIS</name>
<proteinExistence type="predicted"/>
<organism evidence="1 2">
    <name type="scientific">Neisseria zoodegmatis</name>
    <dbReference type="NCBI Taxonomy" id="326523"/>
    <lineage>
        <taxon>Bacteria</taxon>
        <taxon>Pseudomonadati</taxon>
        <taxon>Pseudomonadota</taxon>
        <taxon>Betaproteobacteria</taxon>
        <taxon>Neisseriales</taxon>
        <taxon>Neisseriaceae</taxon>
        <taxon>Neisseria</taxon>
    </lineage>
</organism>
<accession>A0A378WUT8</accession>